<dbReference type="CDD" id="cd18773">
    <property type="entry name" value="PDC1_HK_sensor"/>
    <property type="match status" value="1"/>
</dbReference>
<evidence type="ECO:0000313" key="2">
    <source>
        <dbReference type="EMBL" id="SHO80795.1"/>
    </source>
</evidence>
<dbReference type="AlphaFoldDB" id="A0A1W1EIU5"/>
<accession>A0A1W1EIU5</accession>
<feature type="transmembrane region" description="Helical" evidence="1">
    <location>
        <begin position="244"/>
        <end position="267"/>
    </location>
</feature>
<name>A0A1W1EIU5_9ZZZZ</name>
<dbReference type="GO" id="GO:0016740">
    <property type="term" value="F:transferase activity"/>
    <property type="evidence" value="ECO:0007669"/>
    <property type="project" value="UniProtKB-KW"/>
</dbReference>
<gene>
    <name evidence="2" type="ORF">MNB_SV-15-444</name>
</gene>
<reference evidence="2" key="1">
    <citation type="submission" date="2016-10" db="EMBL/GenBank/DDBJ databases">
        <authorList>
            <person name="de Groot N.N."/>
        </authorList>
    </citation>
    <scope>NUCLEOTIDE SEQUENCE</scope>
</reference>
<dbReference type="SUPFAM" id="SSF103190">
    <property type="entry name" value="Sensory domain-like"/>
    <property type="match status" value="1"/>
</dbReference>
<feature type="transmembrane region" description="Helical" evidence="1">
    <location>
        <begin position="273"/>
        <end position="296"/>
    </location>
</feature>
<dbReference type="Pfam" id="PF22673">
    <property type="entry name" value="MCP-like_PDC_1"/>
    <property type="match status" value="1"/>
</dbReference>
<keyword evidence="1" id="KW-0812">Transmembrane</keyword>
<protein>
    <submittedName>
        <fullName evidence="2">N-linked glycosylation glycosyltransferase PglG</fullName>
    </submittedName>
</protein>
<sequence>MIETRDITRFSDIRTKARAYFCYLFSKNLPNKLPSVSVETVMNRMRKIQGDLKDSEGVYLLDEKGVQISPTYLNNGDVLTDDAGSFRTQRAYYYRAMKEKRCTITDPYPSLLTNNLTVTVSQPIFDKNNEIKFVACLDMSLEAVIRIGEPKSVTNIATNISKFTYFLFSIALGVVALLLFIKAIIIFLSQGAGIITIDAKYIFSATILLTLSLAIFDLVKTLFEEEVIGKEHHDKNYTIHKTMIRFLGSIIIALSIEALMLVFKFAMTQPDKLFNAIYLIGGVALLIISLGLYIYLTTKNSIKED</sequence>
<dbReference type="EMBL" id="FRYL01000021">
    <property type="protein sequence ID" value="SHO80795.1"/>
    <property type="molecule type" value="Genomic_DNA"/>
</dbReference>
<keyword evidence="2" id="KW-0808">Transferase</keyword>
<feature type="transmembrane region" description="Helical" evidence="1">
    <location>
        <begin position="165"/>
        <end position="189"/>
    </location>
</feature>
<keyword evidence="1" id="KW-1133">Transmembrane helix</keyword>
<proteinExistence type="predicted"/>
<dbReference type="InterPro" id="IPR029151">
    <property type="entry name" value="Sensor-like_sf"/>
</dbReference>
<keyword evidence="1" id="KW-0472">Membrane</keyword>
<feature type="transmembrane region" description="Helical" evidence="1">
    <location>
        <begin position="201"/>
        <end position="223"/>
    </location>
</feature>
<dbReference type="Gene3D" id="3.30.450.20">
    <property type="entry name" value="PAS domain"/>
    <property type="match status" value="1"/>
</dbReference>
<evidence type="ECO:0000256" key="1">
    <source>
        <dbReference type="SAM" id="Phobius"/>
    </source>
</evidence>
<organism evidence="2">
    <name type="scientific">hydrothermal vent metagenome</name>
    <dbReference type="NCBI Taxonomy" id="652676"/>
    <lineage>
        <taxon>unclassified sequences</taxon>
        <taxon>metagenomes</taxon>
        <taxon>ecological metagenomes</taxon>
    </lineage>
</organism>